<evidence type="ECO:0000313" key="1">
    <source>
        <dbReference type="EMBL" id="PQD93625.1"/>
    </source>
</evidence>
<dbReference type="EMBL" id="PKOZ01000045">
    <property type="protein sequence ID" value="PQD93625.1"/>
    <property type="molecule type" value="Genomic_DNA"/>
</dbReference>
<dbReference type="AlphaFoldDB" id="A0A2S7MV40"/>
<reference evidence="1 2" key="1">
    <citation type="submission" date="2017-12" db="EMBL/GenBank/DDBJ databases">
        <title>Taxonomic description and draft genome of Pradoshia cofamensis Gen. nov., sp. nov., a thermotolerant bacillale isolated from anterior gut of earthworm Eisenia fetida.</title>
        <authorList>
            <person name="Saha T."/>
            <person name="Chakraborty R."/>
        </authorList>
    </citation>
    <scope>NUCLEOTIDE SEQUENCE [LARGE SCALE GENOMIC DNA]</scope>
    <source>
        <strain evidence="1 2">EAG3</strain>
    </source>
</reference>
<dbReference type="OrthoDB" id="2941246at2"/>
<dbReference type="RefSeq" id="WP_104851019.1">
    <property type="nucleotide sequence ID" value="NZ_PKOZ01000045.1"/>
</dbReference>
<proteinExistence type="predicted"/>
<protein>
    <submittedName>
        <fullName evidence="1">Uncharacterized protein</fullName>
    </submittedName>
</protein>
<comment type="caution">
    <text evidence="1">The sequence shown here is derived from an EMBL/GenBank/DDBJ whole genome shotgun (WGS) entry which is preliminary data.</text>
</comment>
<dbReference type="Proteomes" id="UP000239663">
    <property type="component" value="Unassembled WGS sequence"/>
</dbReference>
<keyword evidence="2" id="KW-1185">Reference proteome</keyword>
<accession>A0A2S7MV40</accession>
<gene>
    <name evidence="1" type="ORF">CYL18_18930</name>
</gene>
<name>A0A2S7MV40_9BACI</name>
<evidence type="ECO:0000313" key="2">
    <source>
        <dbReference type="Proteomes" id="UP000239663"/>
    </source>
</evidence>
<organism evidence="1 2">
    <name type="scientific">Pradoshia eiseniae</name>
    <dbReference type="NCBI Taxonomy" id="2064768"/>
    <lineage>
        <taxon>Bacteria</taxon>
        <taxon>Bacillati</taxon>
        <taxon>Bacillota</taxon>
        <taxon>Bacilli</taxon>
        <taxon>Bacillales</taxon>
        <taxon>Bacillaceae</taxon>
        <taxon>Pradoshia</taxon>
    </lineage>
</organism>
<sequence length="136" mass="15549">MKYQQKDFTEGLRSKIKNIELTLQKHIEKILNENKTVFAKKNLEFNADFAKEGDDPFVPGYTSSIAIGITDNINKNSELNDLHIIKIWECERTLLGMPVPKNIPGSKISGELLNESLEEIKEELRDYIGDVLQEVN</sequence>